<protein>
    <submittedName>
        <fullName evidence="2">RimJ/RimL family protein N-acetyltransferase</fullName>
    </submittedName>
</protein>
<dbReference type="GO" id="GO:0016747">
    <property type="term" value="F:acyltransferase activity, transferring groups other than amino-acyl groups"/>
    <property type="evidence" value="ECO:0007669"/>
    <property type="project" value="InterPro"/>
</dbReference>
<keyword evidence="3" id="KW-1185">Reference proteome</keyword>
<dbReference type="InterPro" id="IPR051531">
    <property type="entry name" value="N-acetyltransferase"/>
</dbReference>
<dbReference type="AlphaFoldDB" id="A0A2M8WUR4"/>
<dbReference type="InterPro" id="IPR016181">
    <property type="entry name" value="Acyl_CoA_acyltransferase"/>
</dbReference>
<dbReference type="SUPFAM" id="SSF55729">
    <property type="entry name" value="Acyl-CoA N-acyltransferases (Nat)"/>
    <property type="match status" value="1"/>
</dbReference>
<sequence>MSGLLTPRLVLRPWDPSDPADVDFLFDTYSRWDVQRYIGRVPRVMEDRAEAVTLARRWSDTAYQQPLGIRAVTRASDGQRLGSVLLKPIPASGTADPPQPSGDVEIGWHLHPDAWGHGYATEAASAVLAAGFASGLDRVVAVTHPDNVASQAVCRRLGMRSLGLSDAYYDVTCALFEARSDAVPGAAARGE</sequence>
<dbReference type="RefSeq" id="WP_100348654.1">
    <property type="nucleotide sequence ID" value="NZ_PGTZ01000006.1"/>
</dbReference>
<reference evidence="2 3" key="1">
    <citation type="submission" date="2017-11" db="EMBL/GenBank/DDBJ databases">
        <title>Genomic Encyclopedia of Archaeal and Bacterial Type Strains, Phase II (KMG-II): From Individual Species to Whole Genera.</title>
        <authorList>
            <person name="Goeker M."/>
        </authorList>
    </citation>
    <scope>NUCLEOTIDE SEQUENCE [LARGE SCALE GENOMIC DNA]</scope>
    <source>
        <strain evidence="2 3">DSM 22413</strain>
    </source>
</reference>
<feature type="domain" description="N-acetyltransferase" evidence="1">
    <location>
        <begin position="9"/>
        <end position="182"/>
    </location>
</feature>
<keyword evidence="2" id="KW-0808">Transferase</keyword>
<dbReference type="Pfam" id="PF13302">
    <property type="entry name" value="Acetyltransf_3"/>
    <property type="match status" value="1"/>
</dbReference>
<accession>A0A2M8WUR4</accession>
<dbReference type="OrthoDB" id="3533156at2"/>
<evidence type="ECO:0000313" key="3">
    <source>
        <dbReference type="Proteomes" id="UP000231586"/>
    </source>
</evidence>
<dbReference type="PANTHER" id="PTHR43792">
    <property type="entry name" value="GNAT FAMILY, PUTATIVE (AFU_ORTHOLOGUE AFUA_3G00765)-RELATED-RELATED"/>
    <property type="match status" value="1"/>
</dbReference>
<dbReference type="Proteomes" id="UP000231586">
    <property type="component" value="Unassembled WGS sequence"/>
</dbReference>
<dbReference type="PANTHER" id="PTHR43792:SF1">
    <property type="entry name" value="N-ACETYLTRANSFERASE DOMAIN-CONTAINING PROTEIN"/>
    <property type="match status" value="1"/>
</dbReference>
<organism evidence="2 3">
    <name type="scientific">Luteimicrobium subarcticum</name>
    <dbReference type="NCBI Taxonomy" id="620910"/>
    <lineage>
        <taxon>Bacteria</taxon>
        <taxon>Bacillati</taxon>
        <taxon>Actinomycetota</taxon>
        <taxon>Actinomycetes</taxon>
        <taxon>Micrococcales</taxon>
        <taxon>Luteimicrobium</taxon>
    </lineage>
</organism>
<evidence type="ECO:0000259" key="1">
    <source>
        <dbReference type="PROSITE" id="PS51186"/>
    </source>
</evidence>
<dbReference type="Gene3D" id="3.40.630.30">
    <property type="match status" value="1"/>
</dbReference>
<dbReference type="InterPro" id="IPR000182">
    <property type="entry name" value="GNAT_dom"/>
</dbReference>
<evidence type="ECO:0000313" key="2">
    <source>
        <dbReference type="EMBL" id="PJI94663.1"/>
    </source>
</evidence>
<comment type="caution">
    <text evidence="2">The sequence shown here is derived from an EMBL/GenBank/DDBJ whole genome shotgun (WGS) entry which is preliminary data.</text>
</comment>
<dbReference type="EMBL" id="PGTZ01000006">
    <property type="protein sequence ID" value="PJI94663.1"/>
    <property type="molecule type" value="Genomic_DNA"/>
</dbReference>
<name>A0A2M8WUR4_9MICO</name>
<proteinExistence type="predicted"/>
<gene>
    <name evidence="2" type="ORF">CLV34_0508</name>
</gene>
<dbReference type="PROSITE" id="PS51186">
    <property type="entry name" value="GNAT"/>
    <property type="match status" value="1"/>
</dbReference>